<feature type="domain" description="Arginyl tRNA synthetase N-terminal" evidence="14">
    <location>
        <begin position="7"/>
        <end position="95"/>
    </location>
</feature>
<evidence type="ECO:0000256" key="8">
    <source>
        <dbReference type="ARBA" id="ARBA00022917"/>
    </source>
</evidence>
<dbReference type="GO" id="GO:0005524">
    <property type="term" value="F:ATP binding"/>
    <property type="evidence" value="ECO:0007669"/>
    <property type="project" value="UniProtKB-UniRule"/>
</dbReference>
<evidence type="ECO:0000256" key="1">
    <source>
        <dbReference type="ARBA" id="ARBA00004496"/>
    </source>
</evidence>
<dbReference type="PANTHER" id="PTHR11956">
    <property type="entry name" value="ARGINYL-TRNA SYNTHETASE"/>
    <property type="match status" value="1"/>
</dbReference>
<feature type="domain" description="DALR anticodon binding" evidence="13">
    <location>
        <begin position="472"/>
        <end position="598"/>
    </location>
</feature>
<dbReference type="OrthoDB" id="9803211at2"/>
<evidence type="ECO:0000256" key="2">
    <source>
        <dbReference type="ARBA" id="ARBA00005594"/>
    </source>
</evidence>
<dbReference type="KEGG" id="cox:E0W60_11395"/>
<evidence type="ECO:0000259" key="13">
    <source>
        <dbReference type="SMART" id="SM00836"/>
    </source>
</evidence>
<dbReference type="RefSeq" id="WP_135704151.1">
    <property type="nucleotide sequence ID" value="NZ_CP038635.1"/>
</dbReference>
<accession>A0A4P7LFA9</accession>
<dbReference type="InterPro" id="IPR009080">
    <property type="entry name" value="tRNAsynth_Ia_anticodon-bd"/>
</dbReference>
<dbReference type="Proteomes" id="UP000295294">
    <property type="component" value="Chromosome 2"/>
</dbReference>
<dbReference type="InterPro" id="IPR001278">
    <property type="entry name" value="Arg-tRNA-ligase"/>
</dbReference>
<feature type="short sequence motif" description="'HIGH' region" evidence="11">
    <location>
        <begin position="132"/>
        <end position="142"/>
    </location>
</feature>
<evidence type="ECO:0000313" key="15">
    <source>
        <dbReference type="EMBL" id="QBY51843.1"/>
    </source>
</evidence>
<dbReference type="PROSITE" id="PS00178">
    <property type="entry name" value="AA_TRNA_LIGASE_I"/>
    <property type="match status" value="1"/>
</dbReference>
<dbReference type="SMART" id="SM01016">
    <property type="entry name" value="Arg_tRNA_synt_N"/>
    <property type="match status" value="1"/>
</dbReference>
<dbReference type="EMBL" id="CP038635">
    <property type="protein sequence ID" value="QBY51843.1"/>
    <property type="molecule type" value="Genomic_DNA"/>
</dbReference>
<keyword evidence="7 11" id="KW-0067">ATP-binding</keyword>
<organism evidence="15 16">
    <name type="scientific">Cupriavidus oxalaticus</name>
    <dbReference type="NCBI Taxonomy" id="96344"/>
    <lineage>
        <taxon>Bacteria</taxon>
        <taxon>Pseudomonadati</taxon>
        <taxon>Pseudomonadota</taxon>
        <taxon>Betaproteobacteria</taxon>
        <taxon>Burkholderiales</taxon>
        <taxon>Burkholderiaceae</taxon>
        <taxon>Cupriavidus</taxon>
    </lineage>
</organism>
<dbReference type="FunFam" id="3.40.50.620:FF:000062">
    <property type="entry name" value="Arginine--tRNA ligase"/>
    <property type="match status" value="1"/>
</dbReference>
<sequence length="598" mass="65130">MLPVQTSNLAAAFTDAVRVLAPADATLPAVTFERPKAAAHGDLACNIAMQVARALKSNPRELAQRIVAAVQADARAQGLVEAMEIAGPGFINLRLTAAAKADVLRAVLAEGDHYGARERGVQGQVLVEFVSANPTGPLHVGHGRQAALGDALANLLSWQGFHVHREFYYNDAGVQIQTLALSVQARARGLKPGDASWPESAYNGDYIADIAADFLAGKTVSASDGEPVTASGNVEDIDSIRKFAVTYLRNEQDIDLQAFGVKFDRYYLESSLYSDGRVEASVQSLVAKGKTYESEGALWLRTTDDGDDKDRVMKKTDGTYTYFVPDVAYHTTKWERGFTKVINVQGSDHHGTIARVRAGLQGLDMGIPKGYPDYVLHKMVTVMKNGEEVKISKRAGSYVTVRDLIEWSNGQDDTCETIRSCLEQGVADWPAHFTRGRDAVRFFLLSRKADTEFVFDVDLALKQNDENPVYYVQYAHARICSIFESWGGADWESRLAELAGADLSAVTGPEAGAQAQALARRLAEFPDMLSDAASELAPHAVAFYLRDLAGDFHAFYNADRVLVDDEAVKRARLALLAATRQVLRNGLAVIGVSAPRRM</sequence>
<dbReference type="FunFam" id="1.10.730.10:FF:000008">
    <property type="entry name" value="Arginine--tRNA ligase"/>
    <property type="match status" value="1"/>
</dbReference>
<dbReference type="PRINTS" id="PR01038">
    <property type="entry name" value="TRNASYNTHARG"/>
</dbReference>
<dbReference type="GO" id="GO:0004814">
    <property type="term" value="F:arginine-tRNA ligase activity"/>
    <property type="evidence" value="ECO:0007669"/>
    <property type="project" value="UniProtKB-UniRule"/>
</dbReference>
<proteinExistence type="inferred from homology"/>
<comment type="similarity">
    <text evidence="2 11 12">Belongs to the class-I aminoacyl-tRNA synthetase family.</text>
</comment>
<dbReference type="Pfam" id="PF05746">
    <property type="entry name" value="DALR_1"/>
    <property type="match status" value="1"/>
</dbReference>
<dbReference type="HAMAP" id="MF_00123">
    <property type="entry name" value="Arg_tRNA_synth"/>
    <property type="match status" value="1"/>
</dbReference>
<dbReference type="Gene3D" id="3.40.50.620">
    <property type="entry name" value="HUPs"/>
    <property type="match status" value="1"/>
</dbReference>
<comment type="subunit">
    <text evidence="3 11">Monomer.</text>
</comment>
<comment type="subcellular location">
    <subcellularLocation>
        <location evidence="1 11">Cytoplasm</location>
    </subcellularLocation>
</comment>
<dbReference type="InterPro" id="IPR035684">
    <property type="entry name" value="ArgRS_core"/>
</dbReference>
<keyword evidence="4 11" id="KW-0963">Cytoplasm</keyword>
<dbReference type="SUPFAM" id="SSF52374">
    <property type="entry name" value="Nucleotidylyl transferase"/>
    <property type="match status" value="1"/>
</dbReference>
<dbReference type="InterPro" id="IPR008909">
    <property type="entry name" value="DALR_anticod-bd"/>
</dbReference>
<evidence type="ECO:0000256" key="4">
    <source>
        <dbReference type="ARBA" id="ARBA00022490"/>
    </source>
</evidence>
<evidence type="ECO:0000256" key="12">
    <source>
        <dbReference type="RuleBase" id="RU363038"/>
    </source>
</evidence>
<keyword evidence="5 11" id="KW-0436">Ligase</keyword>
<dbReference type="Gene3D" id="1.10.730.10">
    <property type="entry name" value="Isoleucyl-tRNA Synthetase, Domain 1"/>
    <property type="match status" value="1"/>
</dbReference>
<evidence type="ECO:0000256" key="5">
    <source>
        <dbReference type="ARBA" id="ARBA00022598"/>
    </source>
</evidence>
<evidence type="ECO:0000256" key="11">
    <source>
        <dbReference type="HAMAP-Rule" id="MF_00123"/>
    </source>
</evidence>
<name>A0A4P7LFA9_9BURK</name>
<dbReference type="SUPFAM" id="SSF47323">
    <property type="entry name" value="Anticodon-binding domain of a subclass of class I aminoacyl-tRNA synthetases"/>
    <property type="match status" value="1"/>
</dbReference>
<dbReference type="Pfam" id="PF03485">
    <property type="entry name" value="Arg_tRNA_synt_N"/>
    <property type="match status" value="1"/>
</dbReference>
<dbReference type="GO" id="GO:0005737">
    <property type="term" value="C:cytoplasm"/>
    <property type="evidence" value="ECO:0007669"/>
    <property type="project" value="UniProtKB-SubCell"/>
</dbReference>
<keyword evidence="9 11" id="KW-0030">Aminoacyl-tRNA synthetase</keyword>
<evidence type="ECO:0000256" key="7">
    <source>
        <dbReference type="ARBA" id="ARBA00022840"/>
    </source>
</evidence>
<dbReference type="InterPro" id="IPR005148">
    <property type="entry name" value="Arg-tRNA-synth_N"/>
</dbReference>
<dbReference type="Pfam" id="PF00750">
    <property type="entry name" value="tRNA-synt_1d"/>
    <property type="match status" value="1"/>
</dbReference>
<evidence type="ECO:0000256" key="9">
    <source>
        <dbReference type="ARBA" id="ARBA00023146"/>
    </source>
</evidence>
<dbReference type="InterPro" id="IPR036695">
    <property type="entry name" value="Arg-tRNA-synth_N_sf"/>
</dbReference>
<comment type="catalytic activity">
    <reaction evidence="10 11">
        <text>tRNA(Arg) + L-arginine + ATP = L-arginyl-tRNA(Arg) + AMP + diphosphate</text>
        <dbReference type="Rhea" id="RHEA:20301"/>
        <dbReference type="Rhea" id="RHEA-COMP:9658"/>
        <dbReference type="Rhea" id="RHEA-COMP:9673"/>
        <dbReference type="ChEBI" id="CHEBI:30616"/>
        <dbReference type="ChEBI" id="CHEBI:32682"/>
        <dbReference type="ChEBI" id="CHEBI:33019"/>
        <dbReference type="ChEBI" id="CHEBI:78442"/>
        <dbReference type="ChEBI" id="CHEBI:78513"/>
        <dbReference type="ChEBI" id="CHEBI:456215"/>
        <dbReference type="EC" id="6.1.1.19"/>
    </reaction>
</comment>
<dbReference type="InterPro" id="IPR014729">
    <property type="entry name" value="Rossmann-like_a/b/a_fold"/>
</dbReference>
<keyword evidence="8 11" id="KW-0648">Protein biosynthesis</keyword>
<evidence type="ECO:0000313" key="16">
    <source>
        <dbReference type="Proteomes" id="UP000295294"/>
    </source>
</evidence>
<reference evidence="15 16" key="1">
    <citation type="submission" date="2019-03" db="EMBL/GenBank/DDBJ databases">
        <title>Efficiently degradation of phenoxyalkanoic acid herbicides by Cupriavidus oxalaticus strain X32.</title>
        <authorList>
            <person name="Sheng X."/>
        </authorList>
    </citation>
    <scope>NUCLEOTIDE SEQUENCE [LARGE SCALE GENOMIC DNA]</scope>
    <source>
        <strain evidence="15 16">X32</strain>
    </source>
</reference>
<evidence type="ECO:0000256" key="10">
    <source>
        <dbReference type="ARBA" id="ARBA00049339"/>
    </source>
</evidence>
<dbReference type="AlphaFoldDB" id="A0A4P7LFA9"/>
<dbReference type="NCBIfam" id="TIGR00456">
    <property type="entry name" value="argS"/>
    <property type="match status" value="1"/>
</dbReference>
<gene>
    <name evidence="11" type="primary">argS</name>
    <name evidence="15" type="ORF">E0W60_11395</name>
</gene>
<keyword evidence="6 11" id="KW-0547">Nucleotide-binding</keyword>
<dbReference type="CDD" id="cd00671">
    <property type="entry name" value="ArgRS_core"/>
    <property type="match status" value="1"/>
</dbReference>
<dbReference type="GO" id="GO:0006420">
    <property type="term" value="P:arginyl-tRNA aminoacylation"/>
    <property type="evidence" value="ECO:0007669"/>
    <property type="project" value="UniProtKB-UniRule"/>
</dbReference>
<dbReference type="CDD" id="cd07956">
    <property type="entry name" value="Anticodon_Ia_Arg"/>
    <property type="match status" value="1"/>
</dbReference>
<dbReference type="Gene3D" id="3.30.1360.70">
    <property type="entry name" value="Arginyl tRNA synthetase N-terminal domain"/>
    <property type="match status" value="1"/>
</dbReference>
<dbReference type="SMART" id="SM00836">
    <property type="entry name" value="DALR_1"/>
    <property type="match status" value="1"/>
</dbReference>
<evidence type="ECO:0000256" key="3">
    <source>
        <dbReference type="ARBA" id="ARBA00011245"/>
    </source>
</evidence>
<dbReference type="InterPro" id="IPR001412">
    <property type="entry name" value="aa-tRNA-synth_I_CS"/>
</dbReference>
<evidence type="ECO:0000259" key="14">
    <source>
        <dbReference type="SMART" id="SM01016"/>
    </source>
</evidence>
<dbReference type="STRING" id="1349762.GCA_001592245_03528"/>
<dbReference type="SUPFAM" id="SSF55190">
    <property type="entry name" value="Arginyl-tRNA synthetase (ArgRS), N-terminal 'additional' domain"/>
    <property type="match status" value="1"/>
</dbReference>
<protein>
    <recommendedName>
        <fullName evidence="11">Arginine--tRNA ligase</fullName>
        <ecNumber evidence="11">6.1.1.19</ecNumber>
    </recommendedName>
    <alternativeName>
        <fullName evidence="11">Arginyl-tRNA synthetase</fullName>
        <shortName evidence="11">ArgRS</shortName>
    </alternativeName>
</protein>
<dbReference type="EC" id="6.1.1.19" evidence="11"/>
<evidence type="ECO:0000256" key="6">
    <source>
        <dbReference type="ARBA" id="ARBA00022741"/>
    </source>
</evidence>
<dbReference type="PANTHER" id="PTHR11956:SF5">
    <property type="entry name" value="ARGININE--TRNA LIGASE, CYTOPLASMIC"/>
    <property type="match status" value="1"/>
</dbReference>